<evidence type="ECO:0000313" key="1">
    <source>
        <dbReference type="EMBL" id="NUY05539.1"/>
    </source>
</evidence>
<gene>
    <name evidence="1" type="ORF">G5S42_38925</name>
</gene>
<name>A0A7Y6N4I0_9BURK</name>
<dbReference type="PANTHER" id="PTHR37943">
    <property type="entry name" value="PROTEIN VES"/>
    <property type="match status" value="1"/>
</dbReference>
<dbReference type="Gene3D" id="2.60.120.10">
    <property type="entry name" value="Jelly Rolls"/>
    <property type="match status" value="1"/>
</dbReference>
<dbReference type="EMBL" id="JAALDK010000003">
    <property type="protein sequence ID" value="NUY05539.1"/>
    <property type="molecule type" value="Genomic_DNA"/>
</dbReference>
<comment type="caution">
    <text evidence="1">The sequence shown here is derived from an EMBL/GenBank/DDBJ whole genome shotgun (WGS) entry which is preliminary data.</text>
</comment>
<reference evidence="1 2" key="1">
    <citation type="submission" date="2020-02" db="EMBL/GenBank/DDBJ databases">
        <title>Paraburkholderia simonii sp. nov. and Paraburkholderia youngii sp. nov. Brazilian and Mexican Mimosa-associated rhizobia.</title>
        <authorList>
            <person name="Mavima L."/>
            <person name="Beukes C.W."/>
            <person name="Chan W.Y."/>
            <person name="Palmer M."/>
            <person name="De Meyer S.E."/>
            <person name="James E.K."/>
            <person name="Venter S.N."/>
            <person name="Steenkamp E.T."/>
        </authorList>
    </citation>
    <scope>NUCLEOTIDE SEQUENCE [LARGE SCALE GENOMIC DNA]</scope>
    <source>
        <strain evidence="1 2">JPY169</strain>
    </source>
</reference>
<dbReference type="InterPro" id="IPR014710">
    <property type="entry name" value="RmlC-like_jellyroll"/>
</dbReference>
<dbReference type="Proteomes" id="UP000594380">
    <property type="component" value="Unassembled WGS sequence"/>
</dbReference>
<dbReference type="Pfam" id="PF05962">
    <property type="entry name" value="HutD"/>
    <property type="match status" value="1"/>
</dbReference>
<organism evidence="1 2">
    <name type="scientific">Paraburkholderia youngii</name>
    <dbReference type="NCBI Taxonomy" id="2782701"/>
    <lineage>
        <taxon>Bacteria</taxon>
        <taxon>Pseudomonadati</taxon>
        <taxon>Pseudomonadota</taxon>
        <taxon>Betaproteobacteria</taxon>
        <taxon>Burkholderiales</taxon>
        <taxon>Burkholderiaceae</taxon>
        <taxon>Paraburkholderia</taxon>
    </lineage>
</organism>
<dbReference type="AlphaFoldDB" id="A0A7Y6N4I0"/>
<dbReference type="RefSeq" id="WP_176112069.1">
    <property type="nucleotide sequence ID" value="NZ_JBNDKX010000001.1"/>
</dbReference>
<evidence type="ECO:0000313" key="2">
    <source>
        <dbReference type="Proteomes" id="UP000594380"/>
    </source>
</evidence>
<dbReference type="SUPFAM" id="SSF51182">
    <property type="entry name" value="RmlC-like cupins"/>
    <property type="match status" value="1"/>
</dbReference>
<dbReference type="PANTHER" id="PTHR37943:SF1">
    <property type="entry name" value="PROTEIN VES"/>
    <property type="match status" value="1"/>
</dbReference>
<sequence length="217" mass="23669">MASAPFREVTASVELAVRPLACIAPQAWRNGQSTTRTLAEAADGGWRISLADVERDGSYSRFVGMNRVSLVVRGVGVTLNAGSRRIDMRHGCVSAEYDGDAIWQASLLDGPVLKLNAIVARERYTARIVVLREPMHLPSGCLALVLTLHGASMLRARDLCETFLLPEAYVYTRPENGGAFDIEAARDKEQYELNGEAHDEAQAPYAALVIIEQKARG</sequence>
<dbReference type="InterPro" id="IPR011051">
    <property type="entry name" value="RmlC_Cupin_sf"/>
</dbReference>
<accession>A0A7Y6N4I0</accession>
<proteinExistence type="predicted"/>
<dbReference type="InterPro" id="IPR010282">
    <property type="entry name" value="Uncharacterised_HutD/Ves"/>
</dbReference>
<protein>
    <submittedName>
        <fullName evidence="1">HutD family protein</fullName>
    </submittedName>
</protein>